<dbReference type="PANTHER" id="PTHR32097">
    <property type="entry name" value="CAMP-BINDING PROTEIN 1-RELATED"/>
    <property type="match status" value="1"/>
</dbReference>
<comment type="similarity">
    <text evidence="1">Belongs to the CAPAB/TerDEXZ family.</text>
</comment>
<evidence type="ECO:0000256" key="1">
    <source>
        <dbReference type="ARBA" id="ARBA00008775"/>
    </source>
</evidence>
<evidence type="ECO:0000259" key="2">
    <source>
        <dbReference type="Pfam" id="PF02342"/>
    </source>
</evidence>
<dbReference type="Gene3D" id="2.60.60.30">
    <property type="entry name" value="sav2460 like domains"/>
    <property type="match status" value="1"/>
</dbReference>
<name>A0A1W6WH09_BACTU</name>
<dbReference type="Proteomes" id="UP000194143">
    <property type="component" value="Chromosome"/>
</dbReference>
<reference evidence="3 4" key="1">
    <citation type="submission" date="2017-04" db="EMBL/GenBank/DDBJ databases">
        <title>Complete Genome Sequence of Bacillus thuringiensis type Strain ATCC 10792.</title>
        <authorList>
            <person name="Oh D.-H."/>
            <person name="Park B.-J."/>
            <person name="Shuai W."/>
            <person name="Chelliah R."/>
        </authorList>
    </citation>
    <scope>NUCLEOTIDE SEQUENCE [LARGE SCALE GENOMIC DNA]</scope>
    <source>
        <strain evidence="3 4">ATCC 10792</strain>
    </source>
</reference>
<dbReference type="Pfam" id="PF02342">
    <property type="entry name" value="TerD"/>
    <property type="match status" value="1"/>
</dbReference>
<accession>A0A1W6WH09</accession>
<protein>
    <submittedName>
        <fullName evidence="3">Chemical-damaging agent resistance protein C</fullName>
    </submittedName>
</protein>
<sequence>MYMASISLKKGQKVDLTKTNPGLSKVLVGLGWDTNRYDGQNDFDLDVSIFLVGANGKVSGAEDFVFYNNPKGANGAVEHLGDNRTGEGEGDDESIKVDLKNVPAHIERICFTITIYDGEGRSQNFGQVSNSFVRILDEEKNAELIRYDLGEDFSIETAVVVGELYRHAGDWKFNAIGSGFQGGLASLCNNFGLDVE</sequence>
<dbReference type="InterPro" id="IPR051324">
    <property type="entry name" value="Stress/Tellurium_Resist"/>
</dbReference>
<gene>
    <name evidence="3" type="ORF">CAB88_01460</name>
</gene>
<dbReference type="EMBL" id="CP021061">
    <property type="protein sequence ID" value="ARP55858.1"/>
    <property type="molecule type" value="Genomic_DNA"/>
</dbReference>
<evidence type="ECO:0000313" key="4">
    <source>
        <dbReference type="Proteomes" id="UP000194143"/>
    </source>
</evidence>
<feature type="domain" description="TerD" evidence="2">
    <location>
        <begin position="5"/>
        <end position="191"/>
    </location>
</feature>
<organism evidence="3 4">
    <name type="scientific">Bacillus thuringiensis</name>
    <dbReference type="NCBI Taxonomy" id="1428"/>
    <lineage>
        <taxon>Bacteria</taxon>
        <taxon>Bacillati</taxon>
        <taxon>Bacillota</taxon>
        <taxon>Bacilli</taxon>
        <taxon>Bacillales</taxon>
        <taxon>Bacillaceae</taxon>
        <taxon>Bacillus</taxon>
        <taxon>Bacillus cereus group</taxon>
    </lineage>
</organism>
<dbReference type="AlphaFoldDB" id="A0A1W6WH09"/>
<dbReference type="FunFam" id="2.60.60.30:FF:000001">
    <property type="entry name" value="Tellurium resistance protein TerD"/>
    <property type="match status" value="1"/>
</dbReference>
<dbReference type="InterPro" id="IPR003325">
    <property type="entry name" value="TerD"/>
</dbReference>
<evidence type="ECO:0000313" key="3">
    <source>
        <dbReference type="EMBL" id="ARP55858.1"/>
    </source>
</evidence>
<dbReference type="PANTHER" id="PTHR32097:SF4">
    <property type="entry name" value="GENERAL STRESS PROTEIN 16U"/>
    <property type="match status" value="1"/>
</dbReference>
<keyword evidence="4" id="KW-1185">Reference proteome</keyword>
<dbReference type="CDD" id="cd06974">
    <property type="entry name" value="TerD_like"/>
    <property type="match status" value="1"/>
</dbReference>
<proteinExistence type="inferred from homology"/>